<dbReference type="RefSeq" id="WP_289365181.1">
    <property type="nucleotide sequence ID" value="NZ_JAUCBP010000007.1"/>
</dbReference>
<gene>
    <name evidence="1" type="ORF">QTP81_09850</name>
</gene>
<protein>
    <submittedName>
        <fullName evidence="1">Uncharacterized protein</fullName>
    </submittedName>
</protein>
<reference evidence="1 2" key="1">
    <citation type="submission" date="2023-06" db="EMBL/GenBank/DDBJ databases">
        <title>Alteromonas sp. ASW11-36 isolated from intertidal sand.</title>
        <authorList>
            <person name="Li Y."/>
        </authorList>
    </citation>
    <scope>NUCLEOTIDE SEQUENCE [LARGE SCALE GENOMIC DNA]</scope>
    <source>
        <strain evidence="1 2">ASW11-36</strain>
    </source>
</reference>
<comment type="caution">
    <text evidence="1">The sequence shown here is derived from an EMBL/GenBank/DDBJ whole genome shotgun (WGS) entry which is preliminary data.</text>
</comment>
<name>A0ABT7SXK1_9ALTE</name>
<keyword evidence="2" id="KW-1185">Reference proteome</keyword>
<accession>A0ABT7SXK1</accession>
<evidence type="ECO:0000313" key="2">
    <source>
        <dbReference type="Proteomes" id="UP001234343"/>
    </source>
</evidence>
<proteinExistence type="predicted"/>
<sequence length="82" mass="9325">MENVTAFISHLLNDIPESISLQYLFEDKFLDVVELDYQYAYEVPHTGGLYSAPKPAVQLSNDVWLLISDLEGDKLRLNHIAS</sequence>
<organism evidence="1 2">
    <name type="scientific">Alteromonas arenosi</name>
    <dbReference type="NCBI Taxonomy" id="3055817"/>
    <lineage>
        <taxon>Bacteria</taxon>
        <taxon>Pseudomonadati</taxon>
        <taxon>Pseudomonadota</taxon>
        <taxon>Gammaproteobacteria</taxon>
        <taxon>Alteromonadales</taxon>
        <taxon>Alteromonadaceae</taxon>
        <taxon>Alteromonas/Salinimonas group</taxon>
        <taxon>Alteromonas</taxon>
    </lineage>
</organism>
<dbReference type="Proteomes" id="UP001234343">
    <property type="component" value="Unassembled WGS sequence"/>
</dbReference>
<dbReference type="EMBL" id="JAUCBP010000007">
    <property type="protein sequence ID" value="MDM7860898.1"/>
    <property type="molecule type" value="Genomic_DNA"/>
</dbReference>
<evidence type="ECO:0000313" key="1">
    <source>
        <dbReference type="EMBL" id="MDM7860898.1"/>
    </source>
</evidence>